<dbReference type="AlphaFoldDB" id="A0A146AD47"/>
<dbReference type="PANTHER" id="PTHR33383">
    <property type="entry name" value="MEMBRANE PROTEIN INSERTION EFFICIENCY FACTOR-RELATED"/>
    <property type="match status" value="1"/>
</dbReference>
<gene>
    <name evidence="3" type="primary">yidD</name>
    <name evidence="3" type="ORF">SAMEA3906487_01198</name>
</gene>
<keyword evidence="1" id="KW-0472">Membrane</keyword>
<evidence type="ECO:0000313" key="3">
    <source>
        <dbReference type="EMBL" id="SAI68332.1"/>
    </source>
</evidence>
<evidence type="ECO:0000256" key="1">
    <source>
        <dbReference type="HAMAP-Rule" id="MF_00386"/>
    </source>
</evidence>
<feature type="compositionally biased region" description="Basic and acidic residues" evidence="2">
    <location>
        <begin position="75"/>
        <end position="91"/>
    </location>
</feature>
<reference evidence="3 4" key="1">
    <citation type="submission" date="2016-04" db="EMBL/GenBank/DDBJ databases">
        <authorList>
            <consortium name="Pathogen Informatics"/>
        </authorList>
    </citation>
    <scope>NUCLEOTIDE SEQUENCE [LARGE SCALE GENOMIC DNA]</scope>
    <source>
        <strain evidence="3 4">H044680328</strain>
    </source>
</reference>
<dbReference type="GO" id="GO:0005886">
    <property type="term" value="C:plasma membrane"/>
    <property type="evidence" value="ECO:0007669"/>
    <property type="project" value="UniProtKB-SubCell"/>
</dbReference>
<comment type="similarity">
    <text evidence="1">Belongs to the UPF0161 family.</text>
</comment>
<proteinExistence type="inferred from homology"/>
<organism evidence="3 4">
    <name type="scientific">Bordetella trematum</name>
    <dbReference type="NCBI Taxonomy" id="123899"/>
    <lineage>
        <taxon>Bacteria</taxon>
        <taxon>Pseudomonadati</taxon>
        <taxon>Pseudomonadota</taxon>
        <taxon>Betaproteobacteria</taxon>
        <taxon>Burkholderiales</taxon>
        <taxon>Alcaligenaceae</taxon>
        <taxon>Bordetella</taxon>
    </lineage>
</organism>
<dbReference type="SMART" id="SM01234">
    <property type="entry name" value="Haemolytic"/>
    <property type="match status" value="1"/>
</dbReference>
<dbReference type="PATRIC" id="fig|123899.6.peg.1174"/>
<comment type="subcellular location">
    <subcellularLocation>
        <location evidence="1">Cell membrane</location>
        <topology evidence="1">Peripheral membrane protein</topology>
        <orientation evidence="1">Cytoplasmic side</orientation>
    </subcellularLocation>
</comment>
<dbReference type="NCBIfam" id="TIGR00278">
    <property type="entry name" value="membrane protein insertion efficiency factor YidD"/>
    <property type="match status" value="1"/>
</dbReference>
<evidence type="ECO:0000256" key="2">
    <source>
        <dbReference type="SAM" id="MobiDB-lite"/>
    </source>
</evidence>
<accession>A0A146AD47</accession>
<dbReference type="Pfam" id="PF01809">
    <property type="entry name" value="YidD"/>
    <property type="match status" value="1"/>
</dbReference>
<dbReference type="PANTHER" id="PTHR33383:SF1">
    <property type="entry name" value="MEMBRANE PROTEIN INSERTION EFFICIENCY FACTOR-RELATED"/>
    <property type="match status" value="1"/>
</dbReference>
<dbReference type="HAMAP" id="MF_00386">
    <property type="entry name" value="UPF0161_YidD"/>
    <property type="match status" value="1"/>
</dbReference>
<protein>
    <recommendedName>
        <fullName evidence="1">Putative membrane protein insertion efficiency factor</fullName>
    </recommendedName>
</protein>
<dbReference type="eggNOG" id="COG0759">
    <property type="taxonomic scope" value="Bacteria"/>
</dbReference>
<name>A0A146AD47_9BORD</name>
<keyword evidence="1" id="KW-1003">Cell membrane</keyword>
<comment type="function">
    <text evidence="1">Could be involved in insertion of integral membrane proteins into the membrane.</text>
</comment>
<dbReference type="InterPro" id="IPR002696">
    <property type="entry name" value="Membr_insert_effic_factor_YidD"/>
</dbReference>
<dbReference type="GeneID" id="56591510"/>
<sequence>MIKALLIAPIRFYRFFLSPWIGRQCRFTPTCSAYAIEAIERHGPVRGLWLAARRIGRCHPWSPGGLDPVPASPDEASKPDCCGHHARSGPD</sequence>
<dbReference type="Proteomes" id="UP000076825">
    <property type="component" value="Chromosome 1"/>
</dbReference>
<keyword evidence="4" id="KW-1185">Reference proteome</keyword>
<dbReference type="KEGG" id="btrm:SAMEA390648701198"/>
<feature type="region of interest" description="Disordered" evidence="2">
    <location>
        <begin position="66"/>
        <end position="91"/>
    </location>
</feature>
<dbReference type="EMBL" id="LT546645">
    <property type="protein sequence ID" value="SAI68332.1"/>
    <property type="molecule type" value="Genomic_DNA"/>
</dbReference>
<dbReference type="STRING" id="123899.SAMEA3906487_01198"/>
<dbReference type="RefSeq" id="WP_025514897.1">
    <property type="nucleotide sequence ID" value="NZ_CP016340.1"/>
</dbReference>
<dbReference type="OrthoDB" id="9801753at2"/>
<evidence type="ECO:0000313" key="4">
    <source>
        <dbReference type="Proteomes" id="UP000076825"/>
    </source>
</evidence>